<proteinExistence type="predicted"/>
<dbReference type="Pfam" id="PF04115">
    <property type="entry name" value="Ureidogly_lyase"/>
    <property type="match status" value="1"/>
</dbReference>
<evidence type="ECO:0008006" key="3">
    <source>
        <dbReference type="Google" id="ProtNLM"/>
    </source>
</evidence>
<evidence type="ECO:0000313" key="1">
    <source>
        <dbReference type="EMBL" id="KXA90254.1"/>
    </source>
</evidence>
<dbReference type="Proteomes" id="UP000070163">
    <property type="component" value="Unassembled WGS sequence"/>
</dbReference>
<reference evidence="1 2" key="1">
    <citation type="journal article" date="2016" name="Sci. Rep.">
        <title>Metabolic traits of an uncultured archaeal lineage -MSBL1- from brine pools of the Red Sea.</title>
        <authorList>
            <person name="Mwirichia R."/>
            <person name="Alam I."/>
            <person name="Rashid M."/>
            <person name="Vinu M."/>
            <person name="Ba-Alawi W."/>
            <person name="Anthony Kamau A."/>
            <person name="Kamanda Ngugi D."/>
            <person name="Goker M."/>
            <person name="Klenk H.P."/>
            <person name="Bajic V."/>
            <person name="Stingl U."/>
        </authorList>
    </citation>
    <scope>NUCLEOTIDE SEQUENCE [LARGE SCALE GENOMIC DNA]</scope>
    <source>
        <strain evidence="1">SCGC-AAA259A05</strain>
    </source>
</reference>
<sequence length="168" mass="19245">MILRIDKKITVIAVKAEKSVDIEKPLKLQNLDSEKFEPYGRLLLPPMEEKKERTFFRVLTSVPDSGWRLGYLKMSSREITSIERHKTSKESFVPISGMIVLIVAQPDKPVELEAFILNKPVIMNEGIWHRLLSLTQSSEIEISENHEINTEKIPLKEPLTPALLSGKR</sequence>
<dbReference type="InterPro" id="IPR011051">
    <property type="entry name" value="RmlC_Cupin_sf"/>
</dbReference>
<comment type="caution">
    <text evidence="1">The sequence shown here is derived from an EMBL/GenBank/DDBJ whole genome shotgun (WGS) entry which is preliminary data.</text>
</comment>
<dbReference type="GO" id="GO:0000256">
    <property type="term" value="P:allantoin catabolic process"/>
    <property type="evidence" value="ECO:0007669"/>
    <property type="project" value="InterPro"/>
</dbReference>
<keyword evidence="2" id="KW-1185">Reference proteome</keyword>
<dbReference type="InterPro" id="IPR014710">
    <property type="entry name" value="RmlC-like_jellyroll"/>
</dbReference>
<dbReference type="SUPFAM" id="SSF51182">
    <property type="entry name" value="RmlC-like cupins"/>
    <property type="match status" value="1"/>
</dbReference>
<dbReference type="EMBL" id="LHXJ01000051">
    <property type="protein sequence ID" value="KXA90254.1"/>
    <property type="molecule type" value="Genomic_DNA"/>
</dbReference>
<name>A0A133U7T8_9EURY</name>
<evidence type="ECO:0000313" key="2">
    <source>
        <dbReference type="Proteomes" id="UP000070163"/>
    </source>
</evidence>
<dbReference type="Gene3D" id="2.60.120.10">
    <property type="entry name" value="Jelly Rolls"/>
    <property type="match status" value="1"/>
</dbReference>
<dbReference type="InterPro" id="IPR007247">
    <property type="entry name" value="Ureidogly_lyase"/>
</dbReference>
<accession>A0A133U7T8</accession>
<protein>
    <recommendedName>
        <fullName evidence="3">Ureidoglycolate hydrolase</fullName>
    </recommendedName>
</protein>
<gene>
    <name evidence="1" type="ORF">AKJ57_04310</name>
</gene>
<dbReference type="GO" id="GO:0050385">
    <property type="term" value="F:ureidoglycolate lyase activity"/>
    <property type="evidence" value="ECO:0007669"/>
    <property type="project" value="InterPro"/>
</dbReference>
<organism evidence="1 2">
    <name type="scientific">candidate division MSBL1 archaeon SCGC-AAA259A05</name>
    <dbReference type="NCBI Taxonomy" id="1698259"/>
    <lineage>
        <taxon>Archaea</taxon>
        <taxon>Methanobacteriati</taxon>
        <taxon>Methanobacteriota</taxon>
        <taxon>candidate division MSBL1</taxon>
    </lineage>
</organism>
<dbReference type="AlphaFoldDB" id="A0A133U7T8"/>